<accession>A0AAW1JFM1</accession>
<comment type="caution">
    <text evidence="1">The sequence shown here is derived from an EMBL/GenBank/DDBJ whole genome shotgun (WGS) entry which is preliminary data.</text>
</comment>
<keyword evidence="2" id="KW-1185">Reference proteome</keyword>
<proteinExistence type="predicted"/>
<evidence type="ECO:0000313" key="1">
    <source>
        <dbReference type="EMBL" id="KAK9702132.1"/>
    </source>
</evidence>
<dbReference type="EMBL" id="JASPKY010000399">
    <property type="protein sequence ID" value="KAK9702132.1"/>
    <property type="molecule type" value="Genomic_DNA"/>
</dbReference>
<organism evidence="1 2">
    <name type="scientific">Popillia japonica</name>
    <name type="common">Japanese beetle</name>
    <dbReference type="NCBI Taxonomy" id="7064"/>
    <lineage>
        <taxon>Eukaryota</taxon>
        <taxon>Metazoa</taxon>
        <taxon>Ecdysozoa</taxon>
        <taxon>Arthropoda</taxon>
        <taxon>Hexapoda</taxon>
        <taxon>Insecta</taxon>
        <taxon>Pterygota</taxon>
        <taxon>Neoptera</taxon>
        <taxon>Endopterygota</taxon>
        <taxon>Coleoptera</taxon>
        <taxon>Polyphaga</taxon>
        <taxon>Scarabaeiformia</taxon>
        <taxon>Scarabaeidae</taxon>
        <taxon>Rutelinae</taxon>
        <taxon>Popillia</taxon>
    </lineage>
</organism>
<evidence type="ECO:0000313" key="2">
    <source>
        <dbReference type="Proteomes" id="UP001458880"/>
    </source>
</evidence>
<protein>
    <submittedName>
        <fullName evidence="1">Uncharacterized protein</fullName>
    </submittedName>
</protein>
<gene>
    <name evidence="1" type="ORF">QE152_g30146</name>
</gene>
<sequence length="82" mass="9533">MAREPRRCKLGLNNRIIEQIFEFTRLDIMISPYGNLKPSIRHQMKKAARISAALCESKLTQLKPEKERHAQTGMRVLEAITR</sequence>
<reference evidence="1 2" key="1">
    <citation type="journal article" date="2024" name="BMC Genomics">
        <title>De novo assembly and annotation of Popillia japonica's genome with initial clues to its potential as an invasive pest.</title>
        <authorList>
            <person name="Cucini C."/>
            <person name="Boschi S."/>
            <person name="Funari R."/>
            <person name="Cardaioli E."/>
            <person name="Iannotti N."/>
            <person name="Marturano G."/>
            <person name="Paoli F."/>
            <person name="Bruttini M."/>
            <person name="Carapelli A."/>
            <person name="Frati F."/>
            <person name="Nardi F."/>
        </authorList>
    </citation>
    <scope>NUCLEOTIDE SEQUENCE [LARGE SCALE GENOMIC DNA]</scope>
    <source>
        <strain evidence="1">DMR45628</strain>
    </source>
</reference>
<dbReference type="Proteomes" id="UP001458880">
    <property type="component" value="Unassembled WGS sequence"/>
</dbReference>
<name>A0AAW1JFM1_POPJA</name>
<dbReference type="AlphaFoldDB" id="A0AAW1JFM1"/>